<organism evidence="9 10">
    <name type="scientific">Pseudomicrostroma glucosiphilum</name>
    <dbReference type="NCBI Taxonomy" id="1684307"/>
    <lineage>
        <taxon>Eukaryota</taxon>
        <taxon>Fungi</taxon>
        <taxon>Dikarya</taxon>
        <taxon>Basidiomycota</taxon>
        <taxon>Ustilaginomycotina</taxon>
        <taxon>Exobasidiomycetes</taxon>
        <taxon>Microstromatales</taxon>
        <taxon>Microstromatales incertae sedis</taxon>
        <taxon>Pseudomicrostroma</taxon>
    </lineage>
</organism>
<dbReference type="SUPFAM" id="SSF52540">
    <property type="entry name" value="P-loop containing nucleoside triphosphate hydrolases"/>
    <property type="match status" value="1"/>
</dbReference>
<sequence length="682" mass="72740">MPTPRKRGRASPNQSSSPPPASTPKRLKTAARGGATPSTTQRTVSQKRQTEEVVIGSDDELDLLGGTDSAGSPAGEAQIGDAMNGQDEGTGGIAATEAAAPPASSPSQGLLGRREAILNRLSGQVTSPEDLVGLDEQAAVLRQTLHATVRRGESNSILLVGAKGSGKSAIFNATLSSLGPRTSYHHVYVSARQCTTDRAAMRELARQLIQSGAFNLHDAETRLNLDEEEDRDEEGEGEEEELEALDEEEEAVRREALGNAVLSSLSNTTSSILALLASASSTSASGSSAKPLIISLDSFDLLTARPRQALLYCLLDAVQSGTYRPGLAIVGMTRRVDTTDLLEKRVKSRFSHRIVQCYPPASEDEWREVVRKALLCAPPENKALENTWQGNTASLLEDRDFTSLLGRITDQSKDVHHLFTVLYPPIAALPSSPPEPLSAHPFILSYAAQQNDATLSSLYDLPTLPFLLLIAAKHLQTRDRTVFNFEVCFDEVARFSRKSRRNREGAGTGGMGLNMDEGNEDSVLPSEGVARRGVAKRAKAAVGEGEGEEVRGGEWEDRKRALMAFDQLLALDLFLPDAFLSTLAYGPTTIATTTTTGTAMGTSCKSASSSTTTTTRSAAATATAAPLIASSLRTGAGASSVRKEYLRVRSIIEPQVVLAVARERGKRGTLGSEVVQWASRGG</sequence>
<evidence type="ECO:0000313" key="9">
    <source>
        <dbReference type="EMBL" id="PWN23397.1"/>
    </source>
</evidence>
<evidence type="ECO:0000256" key="6">
    <source>
        <dbReference type="SAM" id="MobiDB-lite"/>
    </source>
</evidence>
<dbReference type="InterPro" id="IPR027417">
    <property type="entry name" value="P-loop_NTPase"/>
</dbReference>
<dbReference type="InterPro" id="IPR041664">
    <property type="entry name" value="AAA_16"/>
</dbReference>
<feature type="compositionally biased region" description="Low complexity" evidence="6">
    <location>
        <begin position="94"/>
        <end position="107"/>
    </location>
</feature>
<dbReference type="PANTHER" id="PTHR12087:SF0">
    <property type="entry name" value="ORIGIN RECOGNITION COMPLEX SUBUNIT 4"/>
    <property type="match status" value="1"/>
</dbReference>
<proteinExistence type="inferred from homology"/>
<dbReference type="GO" id="GO:0003688">
    <property type="term" value="F:DNA replication origin binding"/>
    <property type="evidence" value="ECO:0007669"/>
    <property type="project" value="TreeGrafter"/>
</dbReference>
<dbReference type="GO" id="GO:0005664">
    <property type="term" value="C:nuclear origin of replication recognition complex"/>
    <property type="evidence" value="ECO:0007669"/>
    <property type="project" value="TreeGrafter"/>
</dbReference>
<protein>
    <submittedName>
        <fullName evidence="9">Uncharacterized protein</fullName>
    </submittedName>
</protein>
<evidence type="ECO:0000259" key="7">
    <source>
        <dbReference type="Pfam" id="PF13191"/>
    </source>
</evidence>
<keyword evidence="4" id="KW-0238">DNA-binding</keyword>
<evidence type="ECO:0000256" key="4">
    <source>
        <dbReference type="ARBA" id="ARBA00023125"/>
    </source>
</evidence>
<dbReference type="PANTHER" id="PTHR12087">
    <property type="entry name" value="ORIGIN RECOGNITION COMPLEX SUBUNIT 4"/>
    <property type="match status" value="1"/>
</dbReference>
<evidence type="ECO:0000259" key="8">
    <source>
        <dbReference type="Pfam" id="PF14629"/>
    </source>
</evidence>
<accession>A0A316UDQ8</accession>
<feature type="domain" description="Origin recognition complex subunit 4 C-terminal" evidence="8">
    <location>
        <begin position="373"/>
        <end position="583"/>
    </location>
</feature>
<comment type="similarity">
    <text evidence="2">Belongs to the ORC4 family.</text>
</comment>
<dbReference type="InterPro" id="IPR032705">
    <property type="entry name" value="ORC4_C"/>
</dbReference>
<feature type="region of interest" description="Disordered" evidence="6">
    <location>
        <begin position="219"/>
        <end position="249"/>
    </location>
</feature>
<feature type="compositionally biased region" description="Polar residues" evidence="6">
    <location>
        <begin position="36"/>
        <end position="47"/>
    </location>
</feature>
<evidence type="ECO:0000256" key="3">
    <source>
        <dbReference type="ARBA" id="ARBA00022705"/>
    </source>
</evidence>
<dbReference type="Proteomes" id="UP000245942">
    <property type="component" value="Unassembled WGS sequence"/>
</dbReference>
<dbReference type="Pfam" id="PF13191">
    <property type="entry name" value="AAA_16"/>
    <property type="match status" value="1"/>
</dbReference>
<dbReference type="STRING" id="1684307.A0A316UDQ8"/>
<dbReference type="Pfam" id="PF14629">
    <property type="entry name" value="ORC4_C"/>
    <property type="match status" value="1"/>
</dbReference>
<reference evidence="9 10" key="1">
    <citation type="journal article" date="2018" name="Mol. Biol. Evol.">
        <title>Broad Genomic Sampling Reveals a Smut Pathogenic Ancestry of the Fungal Clade Ustilaginomycotina.</title>
        <authorList>
            <person name="Kijpornyongpan T."/>
            <person name="Mondo S.J."/>
            <person name="Barry K."/>
            <person name="Sandor L."/>
            <person name="Lee J."/>
            <person name="Lipzen A."/>
            <person name="Pangilinan J."/>
            <person name="LaButti K."/>
            <person name="Hainaut M."/>
            <person name="Henrissat B."/>
            <person name="Grigoriev I.V."/>
            <person name="Spatafora J.W."/>
            <person name="Aime M.C."/>
        </authorList>
    </citation>
    <scope>NUCLEOTIDE SEQUENCE [LARGE SCALE GENOMIC DNA]</scope>
    <source>
        <strain evidence="9 10">MCA 4718</strain>
    </source>
</reference>
<evidence type="ECO:0000256" key="2">
    <source>
        <dbReference type="ARBA" id="ARBA00005334"/>
    </source>
</evidence>
<keyword evidence="5" id="KW-0539">Nucleus</keyword>
<gene>
    <name evidence="9" type="ORF">BCV69DRAFT_310857</name>
</gene>
<dbReference type="GeneID" id="37016555"/>
<dbReference type="OrthoDB" id="343623at2759"/>
<comment type="subcellular location">
    <subcellularLocation>
        <location evidence="1">Nucleus</location>
    </subcellularLocation>
</comment>
<keyword evidence="3" id="KW-0235">DNA replication</keyword>
<dbReference type="AlphaFoldDB" id="A0A316UDQ8"/>
<evidence type="ECO:0000313" key="10">
    <source>
        <dbReference type="Proteomes" id="UP000245942"/>
    </source>
</evidence>
<evidence type="ECO:0000256" key="5">
    <source>
        <dbReference type="ARBA" id="ARBA00023242"/>
    </source>
</evidence>
<feature type="domain" description="Orc1-like AAA ATPase" evidence="7">
    <location>
        <begin position="131"/>
        <end position="320"/>
    </location>
</feature>
<dbReference type="InterPro" id="IPR016527">
    <property type="entry name" value="ORC4"/>
</dbReference>
<feature type="region of interest" description="Disordered" evidence="6">
    <location>
        <begin position="1"/>
        <end position="109"/>
    </location>
</feature>
<name>A0A316UDQ8_9BASI</name>
<dbReference type="RefSeq" id="XP_025350557.1">
    <property type="nucleotide sequence ID" value="XM_025494821.1"/>
</dbReference>
<keyword evidence="10" id="KW-1185">Reference proteome</keyword>
<dbReference type="EMBL" id="KZ819322">
    <property type="protein sequence ID" value="PWN23397.1"/>
    <property type="molecule type" value="Genomic_DNA"/>
</dbReference>
<feature type="compositionally biased region" description="Acidic residues" evidence="6">
    <location>
        <begin position="226"/>
        <end position="249"/>
    </location>
</feature>
<dbReference type="GO" id="GO:0006270">
    <property type="term" value="P:DNA replication initiation"/>
    <property type="evidence" value="ECO:0007669"/>
    <property type="project" value="TreeGrafter"/>
</dbReference>
<evidence type="ECO:0000256" key="1">
    <source>
        <dbReference type="ARBA" id="ARBA00004123"/>
    </source>
</evidence>
<dbReference type="Gene3D" id="3.40.50.300">
    <property type="entry name" value="P-loop containing nucleotide triphosphate hydrolases"/>
    <property type="match status" value="1"/>
</dbReference>